<dbReference type="Proteomes" id="UP001519460">
    <property type="component" value="Unassembled WGS sequence"/>
</dbReference>
<keyword evidence="2" id="KW-1185">Reference proteome</keyword>
<proteinExistence type="predicted"/>
<comment type="caution">
    <text evidence="1">The sequence shown here is derived from an EMBL/GenBank/DDBJ whole genome shotgun (WGS) entry which is preliminary data.</text>
</comment>
<feature type="non-terminal residue" evidence="1">
    <location>
        <position position="61"/>
    </location>
</feature>
<reference evidence="1 2" key="1">
    <citation type="journal article" date="2023" name="Sci. Data">
        <title>Genome assembly of the Korean intertidal mud-creeper Batillaria attramentaria.</title>
        <authorList>
            <person name="Patra A.K."/>
            <person name="Ho P.T."/>
            <person name="Jun S."/>
            <person name="Lee S.J."/>
            <person name="Kim Y."/>
            <person name="Won Y.J."/>
        </authorList>
    </citation>
    <scope>NUCLEOTIDE SEQUENCE [LARGE SCALE GENOMIC DNA]</scope>
    <source>
        <strain evidence="1">Wonlab-2016</strain>
    </source>
</reference>
<evidence type="ECO:0000313" key="1">
    <source>
        <dbReference type="EMBL" id="KAK7498867.1"/>
    </source>
</evidence>
<name>A0ABD0LII2_9CAEN</name>
<organism evidence="1 2">
    <name type="scientific">Batillaria attramentaria</name>
    <dbReference type="NCBI Taxonomy" id="370345"/>
    <lineage>
        <taxon>Eukaryota</taxon>
        <taxon>Metazoa</taxon>
        <taxon>Spiralia</taxon>
        <taxon>Lophotrochozoa</taxon>
        <taxon>Mollusca</taxon>
        <taxon>Gastropoda</taxon>
        <taxon>Caenogastropoda</taxon>
        <taxon>Sorbeoconcha</taxon>
        <taxon>Cerithioidea</taxon>
        <taxon>Batillariidae</taxon>
        <taxon>Batillaria</taxon>
    </lineage>
</organism>
<evidence type="ECO:0000313" key="2">
    <source>
        <dbReference type="Proteomes" id="UP001519460"/>
    </source>
</evidence>
<dbReference type="EMBL" id="JACVVK020000048">
    <property type="protein sequence ID" value="KAK7498867.1"/>
    <property type="molecule type" value="Genomic_DNA"/>
</dbReference>
<accession>A0ABD0LII2</accession>
<gene>
    <name evidence="1" type="ORF">BaRGS_00009959</name>
</gene>
<dbReference type="AlphaFoldDB" id="A0ABD0LII2"/>
<protein>
    <submittedName>
        <fullName evidence="1">Uncharacterized protein</fullName>
    </submittedName>
</protein>
<sequence>MIYGSEIPGWGREKTENLFKSGVKRYDLWDEAPLVSSWSNSRGADPAVQRGDNRVAICQRP</sequence>